<evidence type="ECO:0000313" key="1">
    <source>
        <dbReference type="EMBL" id="XCM36054.1"/>
    </source>
</evidence>
<proteinExistence type="predicted"/>
<dbReference type="EMBL" id="CP159837">
    <property type="protein sequence ID" value="XCM36054.1"/>
    <property type="molecule type" value="Genomic_DNA"/>
</dbReference>
<reference evidence="1" key="1">
    <citation type="submission" date="2024-07" db="EMBL/GenBank/DDBJ databases">
        <authorList>
            <person name="Kim Y.J."/>
            <person name="Jeong J.Y."/>
        </authorList>
    </citation>
    <scope>NUCLEOTIDE SEQUENCE</scope>
    <source>
        <strain evidence="1">GIHE-MW2</strain>
    </source>
</reference>
<accession>A0AAU8JBD7</accession>
<name>A0AAU8JBD7_9CYAN</name>
<protein>
    <submittedName>
        <fullName evidence="1">Uncharacterized protein</fullName>
    </submittedName>
</protein>
<sequence>MLQKFIQAAIITGLLQLVLNLSPPKASTSVNMNLSQVLSMLAVD</sequence>
<dbReference type="RefSeq" id="WP_255353123.1">
    <property type="nucleotide sequence ID" value="NZ_CP159837.1"/>
</dbReference>
<gene>
    <name evidence="1" type="ORF">ABWT76_004784</name>
</gene>
<organism evidence="1">
    <name type="scientific">Planktothricoides raciborskii GIHE-MW2</name>
    <dbReference type="NCBI Taxonomy" id="2792601"/>
    <lineage>
        <taxon>Bacteria</taxon>
        <taxon>Bacillati</taxon>
        <taxon>Cyanobacteriota</taxon>
        <taxon>Cyanophyceae</taxon>
        <taxon>Oscillatoriophycideae</taxon>
        <taxon>Oscillatoriales</taxon>
        <taxon>Oscillatoriaceae</taxon>
        <taxon>Planktothricoides</taxon>
    </lineage>
</organism>
<dbReference type="AlphaFoldDB" id="A0AAU8JBD7"/>